<organism evidence="1 2">
    <name type="scientific">Tahibacter harae</name>
    <dbReference type="NCBI Taxonomy" id="2963937"/>
    <lineage>
        <taxon>Bacteria</taxon>
        <taxon>Pseudomonadati</taxon>
        <taxon>Pseudomonadota</taxon>
        <taxon>Gammaproteobacteria</taxon>
        <taxon>Lysobacterales</taxon>
        <taxon>Rhodanobacteraceae</taxon>
        <taxon>Tahibacter</taxon>
    </lineage>
</organism>
<accession>A0ABT1QV47</accession>
<dbReference type="Proteomes" id="UP001165498">
    <property type="component" value="Unassembled WGS sequence"/>
</dbReference>
<dbReference type="RefSeq" id="WP_255915352.1">
    <property type="nucleotide sequence ID" value="NZ_JANFQO010000014.1"/>
</dbReference>
<protein>
    <submittedName>
        <fullName evidence="1">Uncharacterized protein</fullName>
    </submittedName>
</protein>
<gene>
    <name evidence="1" type="ORF">NM961_15695</name>
</gene>
<keyword evidence="2" id="KW-1185">Reference proteome</keyword>
<name>A0ABT1QV47_9GAMM</name>
<dbReference type="EMBL" id="JANFQO010000014">
    <property type="protein sequence ID" value="MCQ4166165.1"/>
    <property type="molecule type" value="Genomic_DNA"/>
</dbReference>
<comment type="caution">
    <text evidence="1">The sequence shown here is derived from an EMBL/GenBank/DDBJ whole genome shotgun (WGS) entry which is preliminary data.</text>
</comment>
<sequence length="1146" mass="127253">MAAIRAVVAKAQSSDHEVGDRSRASQFRAGFIRALLVARERTPIREHKNFFQNLAKFSSVQSARFSALPIAYDYLSVLRFQKELPIEHEISWISERLAIQSSTISAHLSCSKKISTQLMQGNYPDVISLLTAHEDAFGVSLWSTQLKIGGMQYGYGQNAQKKFVEELRTENKAGVLPFLAHYASQRSEEDVSIGWFVDHFTRRSAKLGRQDLAVYLRFKLLAEKGRSRRDIAAVLRIEQNHHLVDIYETFVGILGHLSTNFYSDKRLMAGIASALAAMSEIDDGRLKKIRLRFVSRPRTFDGTLAGSLDALFSGKISHALREQRRLLSVSPASIASLVTIATARASSRFSRKVDFPGGSAVHKKIVAALVSLFRKDAQLGNDRENYQNWLRKFAHIFSGLPIAEALLETIGAERATTVEGLLNHWSGIAQNCEEESIFDWLVDGAPEAIESLQELASRGGAAATFCLLCLGRRHHGEDLLDGSVYAYARSIGAVRRDAMREAEHHIGIALQSSNRVIEARSAILALEIYGETKNLASACRIISREHAVHGVDPSTLPLKEVFLAVDWEDLQPHVYDFRVSNALAVLAQVVADDKIHSYRCFALESFLESQSLSFPSELRENLPDYDKREIAFFLGQVCVVSVLDMLPLVNSSRRVLEERRDICALLVMSGMDSSGEYTDELVNISRELTVRKGLQALDGSRVHVDTDALRTVLKRDLLESFHRFISLKRTGPGAETYDAVIRDLNENAKYLLEVPESEADELLVSMILQARERFLFDVPHGLDSYLSKRVRHGSVVGYIRSPAEKEGVITQRAPDGTYRENVRWAGHFDDLALAAAFQSALAAFARDFDEVLVRLKDVLLHVKSESKPYGIFDARLLAPNYHLIKSVAIQDRSIDTFLATLMASLWGLLNPSLQAAQSLLRVETSKEVASLFQALRTRISVMPASEIRAELDRAVVNAAGNVQAAIESVASWFNPAMPEDSEFSADEIIDIALASARAINSADALPEPLRRCDASLVVSAGSLPVLLDVMFVILDNVAKRSGDPALSYSIDISYDRLEETLTIRVENSVVLGGDFASARAAMLERKRQLIEQADFRMARREGGSGLSKLASIVFQSAKGKMDFGFLSENLFFLELTLSFIANRGRK</sequence>
<proteinExistence type="predicted"/>
<evidence type="ECO:0000313" key="1">
    <source>
        <dbReference type="EMBL" id="MCQ4166165.1"/>
    </source>
</evidence>
<reference evidence="1" key="1">
    <citation type="submission" date="2022-07" db="EMBL/GenBank/DDBJ databases">
        <title>Tahibacter sp., a new gammaproteobacterium isolated from the silt sample collected at pig farm.</title>
        <authorList>
            <person name="Chen H."/>
        </authorList>
    </citation>
    <scope>NUCLEOTIDE SEQUENCE</scope>
    <source>
        <strain evidence="1">P2K</strain>
    </source>
</reference>
<evidence type="ECO:0000313" key="2">
    <source>
        <dbReference type="Proteomes" id="UP001165498"/>
    </source>
</evidence>